<keyword evidence="3" id="KW-1185">Reference proteome</keyword>
<reference evidence="2 3" key="1">
    <citation type="submission" date="2018-07" db="EMBL/GenBank/DDBJ databases">
        <title>A high quality draft genome assembly of the barn swallow (H. rustica rustica).</title>
        <authorList>
            <person name="Formenti G."/>
            <person name="Chiara M."/>
            <person name="Poveda L."/>
            <person name="Francoijs K.-J."/>
            <person name="Bonisoli-Alquati A."/>
            <person name="Canova L."/>
            <person name="Gianfranceschi L."/>
            <person name="Horner D.S."/>
            <person name="Saino N."/>
        </authorList>
    </citation>
    <scope>NUCLEOTIDE SEQUENCE [LARGE SCALE GENOMIC DNA]</scope>
    <source>
        <strain evidence="2">Chelidonia</strain>
        <tissue evidence="2">Blood</tissue>
    </source>
</reference>
<dbReference type="Proteomes" id="UP000269221">
    <property type="component" value="Unassembled WGS sequence"/>
</dbReference>
<protein>
    <submittedName>
        <fullName evidence="2">Uncharacterized protein</fullName>
    </submittedName>
</protein>
<accession>A0A3M0K990</accession>
<name>A0A3M0K990_HIRRU</name>
<comment type="caution">
    <text evidence="2">The sequence shown here is derived from an EMBL/GenBank/DDBJ whole genome shotgun (WGS) entry which is preliminary data.</text>
</comment>
<dbReference type="STRING" id="333673.A0A3M0K990"/>
<dbReference type="AlphaFoldDB" id="A0A3M0K990"/>
<organism evidence="2 3">
    <name type="scientific">Hirundo rustica rustica</name>
    <dbReference type="NCBI Taxonomy" id="333673"/>
    <lineage>
        <taxon>Eukaryota</taxon>
        <taxon>Metazoa</taxon>
        <taxon>Chordata</taxon>
        <taxon>Craniata</taxon>
        <taxon>Vertebrata</taxon>
        <taxon>Euteleostomi</taxon>
        <taxon>Archelosauria</taxon>
        <taxon>Archosauria</taxon>
        <taxon>Dinosauria</taxon>
        <taxon>Saurischia</taxon>
        <taxon>Theropoda</taxon>
        <taxon>Coelurosauria</taxon>
        <taxon>Aves</taxon>
        <taxon>Neognathae</taxon>
        <taxon>Neoaves</taxon>
        <taxon>Telluraves</taxon>
        <taxon>Australaves</taxon>
        <taxon>Passeriformes</taxon>
        <taxon>Sylvioidea</taxon>
        <taxon>Hirundinidae</taxon>
        <taxon>Hirundo</taxon>
    </lineage>
</organism>
<evidence type="ECO:0000313" key="3">
    <source>
        <dbReference type="Proteomes" id="UP000269221"/>
    </source>
</evidence>
<proteinExistence type="predicted"/>
<sequence>MERKRQMQEGEANGAGSDAVETPHRAEDKTSMVPVQEGETRIRYRLGEIENGVAEISFNRKKAASSLGYDSLEALDGSYFYIVASVVESMGERETDVF</sequence>
<gene>
    <name evidence="2" type="ORF">DUI87_15375</name>
</gene>
<feature type="region of interest" description="Disordered" evidence="1">
    <location>
        <begin position="1"/>
        <end position="36"/>
    </location>
</feature>
<evidence type="ECO:0000256" key="1">
    <source>
        <dbReference type="SAM" id="MobiDB-lite"/>
    </source>
</evidence>
<dbReference type="EMBL" id="QRBI01000119">
    <property type="protein sequence ID" value="RMC07904.1"/>
    <property type="molecule type" value="Genomic_DNA"/>
</dbReference>
<evidence type="ECO:0000313" key="2">
    <source>
        <dbReference type="EMBL" id="RMC07904.1"/>
    </source>
</evidence>
<dbReference type="Gene3D" id="2.60.40.1940">
    <property type="match status" value="1"/>
</dbReference>
<feature type="compositionally biased region" description="Basic and acidic residues" evidence="1">
    <location>
        <begin position="21"/>
        <end position="30"/>
    </location>
</feature>